<accession>D7CIW3</accession>
<dbReference type="STRING" id="643648.Slip_2094"/>
<sequence>MKDWKIWDGTAVKKITSEEIVHDDWEIGDDGQEEREVTIHDLDGILRYSVDILRLSIYLLLGALVVALIYIIVPYL</sequence>
<gene>
    <name evidence="2" type="ordered locus">Slip_2094</name>
</gene>
<protein>
    <submittedName>
        <fullName evidence="2">Uncharacterized protein</fullName>
    </submittedName>
</protein>
<evidence type="ECO:0000256" key="1">
    <source>
        <dbReference type="SAM" id="Phobius"/>
    </source>
</evidence>
<keyword evidence="1" id="KW-0812">Transmembrane</keyword>
<name>D7CIW3_SYNLT</name>
<dbReference type="RefSeq" id="WP_013176243.1">
    <property type="nucleotide sequence ID" value="NC_014220.1"/>
</dbReference>
<keyword evidence="3" id="KW-1185">Reference proteome</keyword>
<dbReference type="AlphaFoldDB" id="D7CIW3"/>
<keyword evidence="1" id="KW-0472">Membrane</keyword>
<keyword evidence="1" id="KW-1133">Transmembrane helix</keyword>
<dbReference type="HOGENOM" id="CLU_2653223_0_0_9"/>
<proteinExistence type="predicted"/>
<evidence type="ECO:0000313" key="3">
    <source>
        <dbReference type="Proteomes" id="UP000000378"/>
    </source>
</evidence>
<reference evidence="3" key="1">
    <citation type="journal article" date="2010" name="Stand. Genomic Sci.">
        <title>Complete genome sequence of Syntrophothermus lipocalidus type strain (TGB-C1T).</title>
        <authorList>
            <consortium name="US DOE Joint Genome Institute (JGI-PGF)"/>
            <person name="Djao O."/>
            <person name="Zhang X."/>
            <person name="Lucas S."/>
            <person name="Lapidus A."/>
            <person name="Glavina Del Rio T."/>
            <person name="Nolan M."/>
            <person name="Tice H."/>
            <person name="Cheng J."/>
            <person name="Han C."/>
            <person name="Tapia R."/>
            <person name="Goodwin L."/>
            <person name="Pitluck S."/>
            <person name="Liolios K."/>
            <person name="Ivanova N."/>
            <person name="Mavromatis K."/>
            <person name="Mikhailova N."/>
            <person name="Ovchinnikova G."/>
            <person name="Pati A."/>
            <person name="Brambilla E."/>
            <person name="Chen A."/>
            <person name="Palaniappan K."/>
            <person name="Land M."/>
            <person name="Hauser L."/>
            <person name="Chang Y."/>
            <person name="Jeffries C."/>
            <person name="Rohde M."/>
            <person name="Sikorski J."/>
            <person name="Spring S."/>
            <person name="Goker M."/>
            <person name="Detter J."/>
            <person name="Woyke T."/>
            <person name="Bristow J."/>
            <person name="Eisen J."/>
            <person name="Markowitz V."/>
            <person name="Hugenholtz P."/>
            <person name="Kyrpides N."/>
            <person name="Klenk H."/>
        </authorList>
    </citation>
    <scope>NUCLEOTIDE SEQUENCE [LARGE SCALE GENOMIC DNA]</scope>
    <source>
        <strain evidence="3">DSM 12680 / TGB-C1</strain>
    </source>
</reference>
<dbReference type="Proteomes" id="UP000000378">
    <property type="component" value="Chromosome"/>
</dbReference>
<evidence type="ECO:0000313" key="2">
    <source>
        <dbReference type="EMBL" id="ADI02841.1"/>
    </source>
</evidence>
<reference evidence="2 3" key="2">
    <citation type="journal article" date="2010" name="Stand. Genomic Sci.">
        <title>Complete genome sequence of Syntrophothermus lipocalidus type strain (TGB-C1).</title>
        <authorList>
            <person name="Djao O.D."/>
            <person name="Zhang X."/>
            <person name="Lucas S."/>
            <person name="Lapidus A."/>
            <person name="Del Rio T.G."/>
            <person name="Nolan M."/>
            <person name="Tice H."/>
            <person name="Cheng J.F."/>
            <person name="Han C."/>
            <person name="Tapia R."/>
            <person name="Goodwin L."/>
            <person name="Pitluck S."/>
            <person name="Liolios K."/>
            <person name="Ivanova N."/>
            <person name="Mavromatis K."/>
            <person name="Mikhailova N."/>
            <person name="Ovchinnikova G."/>
            <person name="Pati A."/>
            <person name="Brambilla E."/>
            <person name="Chen A."/>
            <person name="Palaniappan K."/>
            <person name="Land M."/>
            <person name="Hauser L."/>
            <person name="Chang Y.J."/>
            <person name="Jeffries C.D."/>
            <person name="Rohde M."/>
            <person name="Sikorski J."/>
            <person name="Spring S."/>
            <person name="Goker M."/>
            <person name="Detter J.C."/>
            <person name="Woyke T."/>
            <person name="Bristow J."/>
            <person name="Eisen J.A."/>
            <person name="Markowitz V."/>
            <person name="Hugenholtz P."/>
            <person name="Kyrpides N.C."/>
            <person name="Klenk H.P."/>
        </authorList>
    </citation>
    <scope>NUCLEOTIDE SEQUENCE [LARGE SCALE GENOMIC DNA]</scope>
    <source>
        <strain evidence="3">DSM 12680 / TGB-C1</strain>
    </source>
</reference>
<dbReference type="EMBL" id="CP002048">
    <property type="protein sequence ID" value="ADI02841.1"/>
    <property type="molecule type" value="Genomic_DNA"/>
</dbReference>
<organism evidence="2 3">
    <name type="scientific">Syntrophothermus lipocalidus (strain DSM 12680 / TGB-C1)</name>
    <dbReference type="NCBI Taxonomy" id="643648"/>
    <lineage>
        <taxon>Bacteria</taxon>
        <taxon>Bacillati</taxon>
        <taxon>Bacillota</taxon>
        <taxon>Clostridia</taxon>
        <taxon>Eubacteriales</taxon>
        <taxon>Syntrophomonadaceae</taxon>
        <taxon>Syntrophothermus</taxon>
    </lineage>
</organism>
<dbReference type="KEGG" id="slp:Slip_2094"/>
<feature type="transmembrane region" description="Helical" evidence="1">
    <location>
        <begin position="55"/>
        <end position="73"/>
    </location>
</feature>